<dbReference type="Gene3D" id="3.90.228.10">
    <property type="match status" value="1"/>
</dbReference>
<evidence type="ECO:0000313" key="4">
    <source>
        <dbReference type="EMBL" id="CAE8628863.1"/>
    </source>
</evidence>
<comment type="caution">
    <text evidence="3">The sequence shown here is derived from an EMBL/GenBank/DDBJ whole genome shotgun (WGS) entry which is preliminary data.</text>
</comment>
<proteinExistence type="predicted"/>
<dbReference type="Pfam" id="PF00644">
    <property type="entry name" value="PARP"/>
    <property type="match status" value="1"/>
</dbReference>
<evidence type="ECO:0000313" key="5">
    <source>
        <dbReference type="EMBL" id="CAE8646914.1"/>
    </source>
</evidence>
<dbReference type="AlphaFoldDB" id="A0A813EQ27"/>
<dbReference type="GO" id="GO:0003950">
    <property type="term" value="F:NAD+ poly-ADP-ribosyltransferase activity"/>
    <property type="evidence" value="ECO:0007669"/>
    <property type="project" value="InterPro"/>
</dbReference>
<evidence type="ECO:0000313" key="6">
    <source>
        <dbReference type="Proteomes" id="UP000654075"/>
    </source>
</evidence>
<evidence type="ECO:0000313" key="3">
    <source>
        <dbReference type="EMBL" id="CAE8601108.1"/>
    </source>
</evidence>
<dbReference type="EMBL" id="CAJNNV010012798">
    <property type="protein sequence ID" value="CAE8601108.1"/>
    <property type="molecule type" value="Genomic_DNA"/>
</dbReference>
<dbReference type="Proteomes" id="UP000626109">
    <property type="component" value="Unassembled WGS sequence"/>
</dbReference>
<name>A0A813EQ27_POLGL</name>
<dbReference type="SUPFAM" id="SSF56399">
    <property type="entry name" value="ADP-ribosylation"/>
    <property type="match status" value="1"/>
</dbReference>
<feature type="domain" description="PARP catalytic" evidence="2">
    <location>
        <begin position="147"/>
        <end position="313"/>
    </location>
</feature>
<gene>
    <name evidence="3" type="ORF">PGLA1383_LOCUS19405</name>
    <name evidence="4" type="ORF">PGLA1383_LOCUS45463</name>
    <name evidence="5" type="ORF">PGLA2088_LOCUS5230</name>
</gene>
<organism evidence="3 6">
    <name type="scientific">Polarella glacialis</name>
    <name type="common">Dinoflagellate</name>
    <dbReference type="NCBI Taxonomy" id="89957"/>
    <lineage>
        <taxon>Eukaryota</taxon>
        <taxon>Sar</taxon>
        <taxon>Alveolata</taxon>
        <taxon>Dinophyceae</taxon>
        <taxon>Suessiales</taxon>
        <taxon>Suessiaceae</taxon>
        <taxon>Polarella</taxon>
    </lineage>
</organism>
<dbReference type="Proteomes" id="UP000654075">
    <property type="component" value="Unassembled WGS sequence"/>
</dbReference>
<evidence type="ECO:0000256" key="1">
    <source>
        <dbReference type="SAM" id="MobiDB-lite"/>
    </source>
</evidence>
<dbReference type="EMBL" id="CAJNNW010004920">
    <property type="protein sequence ID" value="CAE8646914.1"/>
    <property type="molecule type" value="Genomic_DNA"/>
</dbReference>
<keyword evidence="6" id="KW-1185">Reference proteome</keyword>
<feature type="region of interest" description="Disordered" evidence="1">
    <location>
        <begin position="1"/>
        <end position="25"/>
    </location>
</feature>
<sequence>MGIHRKPPPWTISDHNLPSRRRSQPSANRALTAMAAARRTGATGSSWFKVGEWYRQTQRSAVDWPPCSMSLTRSNWGQAATLTPTTATIMGWSSTRLGRWSMREFDSRRTTMKNYMTQLAHQGLVSAEVKVHPAMAAGLPGNVCRDINETFLLSGTKPEHLLAILHNGLNPTLSARSGAFGAGVYLAEEAAKIDQYTTPDSSYEQDQLDELHARLFRPSWPKHPEEDLFYCIVVRTVLGHPVFTKDAVKSLNDNGGAVFHDEDRRELVQVPGSSPPVRYSSLIAEKGEAIKRFREFVIFTRSQMYVEYIVAFKRV</sequence>
<accession>A0A813EQ27</accession>
<dbReference type="EMBL" id="CAJNNV010029522">
    <property type="protein sequence ID" value="CAE8628863.1"/>
    <property type="molecule type" value="Genomic_DNA"/>
</dbReference>
<evidence type="ECO:0000259" key="2">
    <source>
        <dbReference type="Pfam" id="PF00644"/>
    </source>
</evidence>
<protein>
    <recommendedName>
        <fullName evidence="2">PARP catalytic domain-containing protein</fullName>
    </recommendedName>
</protein>
<dbReference type="OrthoDB" id="426309at2759"/>
<reference evidence="3" key="1">
    <citation type="submission" date="2021-02" db="EMBL/GenBank/DDBJ databases">
        <authorList>
            <person name="Dougan E. K."/>
            <person name="Rhodes N."/>
            <person name="Thang M."/>
            <person name="Chan C."/>
        </authorList>
    </citation>
    <scope>NUCLEOTIDE SEQUENCE</scope>
</reference>
<dbReference type="InterPro" id="IPR012317">
    <property type="entry name" value="Poly(ADP-ribose)pol_cat_dom"/>
</dbReference>